<sequence length="270" mass="28515">MNAPAFLAPLFLVLLAAAGTATAAPFELAVTPSRFELAGKAGARLGQSLDIHNLASSASEVTMRTIDWSYSPEGNIGYHDELLPGSCRPWVVLERRNVTVPARGKRSFRFQVEPPADAPRGECRFMIAIEGTEPAQQTVIRGGGASLSLPVTGRIAVAVYVMLDGAEPRLEIRQIASGEAGGARRAVVTVANTGDAHGRLEGSLDATDSKGLAFELVPEGTPILPGQTRTLALVPKGEGGQPPPQPVYPVKASGRLDWEKGSFKVDVELK</sequence>
<evidence type="ECO:0000256" key="1">
    <source>
        <dbReference type="SAM" id="SignalP"/>
    </source>
</evidence>
<dbReference type="AlphaFoldDB" id="A0A840G0G0"/>
<accession>A0A840G0G0</accession>
<evidence type="ECO:0000313" key="3">
    <source>
        <dbReference type="Proteomes" id="UP000524450"/>
    </source>
</evidence>
<evidence type="ECO:0000313" key="2">
    <source>
        <dbReference type="EMBL" id="MBB4222841.1"/>
    </source>
</evidence>
<feature type="chain" id="PRO_5032829163" description="Molecular chaperone" evidence="1">
    <location>
        <begin position="24"/>
        <end position="270"/>
    </location>
</feature>
<name>A0A840G0G0_9BURK</name>
<dbReference type="EMBL" id="JACIFZ010000003">
    <property type="protein sequence ID" value="MBB4222841.1"/>
    <property type="molecule type" value="Genomic_DNA"/>
</dbReference>
<dbReference type="Proteomes" id="UP000524450">
    <property type="component" value="Unassembled WGS sequence"/>
</dbReference>
<keyword evidence="1" id="KW-0732">Signal</keyword>
<feature type="signal peptide" evidence="1">
    <location>
        <begin position="1"/>
        <end position="23"/>
    </location>
</feature>
<proteinExistence type="predicted"/>
<gene>
    <name evidence="2" type="ORF">GGD71_003621</name>
</gene>
<evidence type="ECO:0008006" key="4">
    <source>
        <dbReference type="Google" id="ProtNLM"/>
    </source>
</evidence>
<reference evidence="2 3" key="1">
    <citation type="submission" date="2020-08" db="EMBL/GenBank/DDBJ databases">
        <title>Genomic Encyclopedia of Type Strains, Phase IV (KMG-V): Genome sequencing to study the core and pangenomes of soil and plant-associated prokaryotes.</title>
        <authorList>
            <person name="Whitman W."/>
        </authorList>
    </citation>
    <scope>NUCLEOTIDE SEQUENCE [LARGE SCALE GENOMIC DNA]</scope>
    <source>
        <strain evidence="2 3">34/80</strain>
    </source>
</reference>
<comment type="caution">
    <text evidence="2">The sequence shown here is derived from an EMBL/GenBank/DDBJ whole genome shotgun (WGS) entry which is preliminary data.</text>
</comment>
<dbReference type="RefSeq" id="WP_184639666.1">
    <property type="nucleotide sequence ID" value="NZ_JACIFZ010000003.1"/>
</dbReference>
<organism evidence="2 3">
    <name type="scientific">Variovorax guangxiensis</name>
    <dbReference type="NCBI Taxonomy" id="1775474"/>
    <lineage>
        <taxon>Bacteria</taxon>
        <taxon>Pseudomonadati</taxon>
        <taxon>Pseudomonadota</taxon>
        <taxon>Betaproteobacteria</taxon>
        <taxon>Burkholderiales</taxon>
        <taxon>Comamonadaceae</taxon>
        <taxon>Variovorax</taxon>
    </lineage>
</organism>
<protein>
    <recommendedName>
        <fullName evidence="4">Molecular chaperone</fullName>
    </recommendedName>
</protein>